<dbReference type="SUPFAM" id="SSF53807">
    <property type="entry name" value="Helical backbone' metal receptor"/>
    <property type="match status" value="1"/>
</dbReference>
<comment type="caution">
    <text evidence="9">The sequence shown here is derived from an EMBL/GenBank/DDBJ whole genome shotgun (WGS) entry which is preliminary data.</text>
</comment>
<evidence type="ECO:0000256" key="4">
    <source>
        <dbReference type="ARBA" id="ARBA00022729"/>
    </source>
</evidence>
<evidence type="ECO:0000313" key="10">
    <source>
        <dbReference type="Proteomes" id="UP000600247"/>
    </source>
</evidence>
<dbReference type="AlphaFoldDB" id="A0A917LZS5"/>
<feature type="compositionally biased region" description="Polar residues" evidence="6">
    <location>
        <begin position="27"/>
        <end position="50"/>
    </location>
</feature>
<gene>
    <name evidence="9" type="ORF">GCM10010918_23570</name>
</gene>
<dbReference type="Pfam" id="PF01497">
    <property type="entry name" value="Peripla_BP_2"/>
    <property type="match status" value="1"/>
</dbReference>
<dbReference type="PANTHER" id="PTHR30532">
    <property type="entry name" value="IRON III DICITRATE-BINDING PERIPLASMIC PROTEIN"/>
    <property type="match status" value="1"/>
</dbReference>
<feature type="signal peptide" evidence="7">
    <location>
        <begin position="1"/>
        <end position="23"/>
    </location>
</feature>
<keyword evidence="4 7" id="KW-0732">Signal</keyword>
<comment type="similarity">
    <text evidence="2">Belongs to the bacterial solute-binding protein 8 family.</text>
</comment>
<dbReference type="PROSITE" id="PS51257">
    <property type="entry name" value="PROKAR_LIPOPROTEIN"/>
    <property type="match status" value="1"/>
</dbReference>
<dbReference type="InterPro" id="IPR051313">
    <property type="entry name" value="Bact_iron-sidero_bind"/>
</dbReference>
<dbReference type="PROSITE" id="PS50983">
    <property type="entry name" value="FE_B12_PBP"/>
    <property type="match status" value="1"/>
</dbReference>
<proteinExistence type="inferred from homology"/>
<dbReference type="Proteomes" id="UP000600247">
    <property type="component" value="Unassembled WGS sequence"/>
</dbReference>
<evidence type="ECO:0000259" key="8">
    <source>
        <dbReference type="PROSITE" id="PS50983"/>
    </source>
</evidence>
<feature type="region of interest" description="Disordered" evidence="6">
    <location>
        <begin position="27"/>
        <end position="54"/>
    </location>
</feature>
<evidence type="ECO:0000256" key="7">
    <source>
        <dbReference type="SAM" id="SignalP"/>
    </source>
</evidence>
<evidence type="ECO:0000256" key="3">
    <source>
        <dbReference type="ARBA" id="ARBA00022448"/>
    </source>
</evidence>
<dbReference type="RefSeq" id="WP_188889399.1">
    <property type="nucleotide sequence ID" value="NZ_BMHY01000004.1"/>
</dbReference>
<evidence type="ECO:0000256" key="2">
    <source>
        <dbReference type="ARBA" id="ARBA00008814"/>
    </source>
</evidence>
<dbReference type="GO" id="GO:0030288">
    <property type="term" value="C:outer membrane-bounded periplasmic space"/>
    <property type="evidence" value="ECO:0007669"/>
    <property type="project" value="TreeGrafter"/>
</dbReference>
<name>A0A917LZS5_9BACL</name>
<dbReference type="PANTHER" id="PTHR30532:SF24">
    <property type="entry name" value="FERRIC ENTEROBACTIN-BINDING PERIPLASMIC PROTEIN FEPB"/>
    <property type="match status" value="1"/>
</dbReference>
<keyword evidence="3" id="KW-0813">Transport</keyword>
<dbReference type="GO" id="GO:1901678">
    <property type="term" value="P:iron coordination entity transport"/>
    <property type="evidence" value="ECO:0007669"/>
    <property type="project" value="UniProtKB-ARBA"/>
</dbReference>
<sequence>MRTNKIVAMVSVLLCTIMLSACGGVNSNEASQKPQNSPASQQADNASEASAATEEKLRTVTDDLGHVLQIPTHPQRVLAPYLEDPLTVLGVKPVAQWSNGDIVQQYLQTDLAGIPKVDFSSGGLDPEQAASHNPDLIILIFESWAEKGMYEAYSKIAPTYVFVDGMSDWRKTLRTLGDLLGQTDQAEKSIQDYDAKVAEAKQQIQQSIGDEEVVLLWPSGKNLFLLSALDYSGKLLYEELGITEPSLAHGQSFQSLSLEKLPELGSAHIFLITQYNDTEAKELQNKSVWQGLPAVKEGRITEISWNHWMNNGLIANQLNLEDTLKALVK</sequence>
<dbReference type="Gene3D" id="3.40.50.1980">
    <property type="entry name" value="Nitrogenase molybdenum iron protein domain"/>
    <property type="match status" value="2"/>
</dbReference>
<keyword evidence="5" id="KW-0175">Coiled coil</keyword>
<feature type="coiled-coil region" evidence="5">
    <location>
        <begin position="183"/>
        <end position="210"/>
    </location>
</feature>
<organism evidence="9 10">
    <name type="scientific">Paenibacillus radicis</name>
    <name type="common">ex Gao et al. 2016</name>
    <dbReference type="NCBI Taxonomy" id="1737354"/>
    <lineage>
        <taxon>Bacteria</taxon>
        <taxon>Bacillati</taxon>
        <taxon>Bacillota</taxon>
        <taxon>Bacilli</taxon>
        <taxon>Bacillales</taxon>
        <taxon>Paenibacillaceae</taxon>
        <taxon>Paenibacillus</taxon>
    </lineage>
</organism>
<comment type="subcellular location">
    <subcellularLocation>
        <location evidence="1">Cell envelope</location>
    </subcellularLocation>
</comment>
<dbReference type="EMBL" id="BMHY01000004">
    <property type="protein sequence ID" value="GGG68051.1"/>
    <property type="molecule type" value="Genomic_DNA"/>
</dbReference>
<evidence type="ECO:0000256" key="5">
    <source>
        <dbReference type="SAM" id="Coils"/>
    </source>
</evidence>
<dbReference type="InterPro" id="IPR002491">
    <property type="entry name" value="ABC_transptr_periplasmic_BD"/>
</dbReference>
<evidence type="ECO:0000256" key="6">
    <source>
        <dbReference type="SAM" id="MobiDB-lite"/>
    </source>
</evidence>
<reference evidence="9 10" key="1">
    <citation type="journal article" date="2014" name="Int. J. Syst. Evol. Microbiol.">
        <title>Complete genome sequence of Corynebacterium casei LMG S-19264T (=DSM 44701T), isolated from a smear-ripened cheese.</title>
        <authorList>
            <consortium name="US DOE Joint Genome Institute (JGI-PGF)"/>
            <person name="Walter F."/>
            <person name="Albersmeier A."/>
            <person name="Kalinowski J."/>
            <person name="Ruckert C."/>
        </authorList>
    </citation>
    <scope>NUCLEOTIDE SEQUENCE [LARGE SCALE GENOMIC DNA]</scope>
    <source>
        <strain evidence="9 10">CGMCC 1.15286</strain>
    </source>
</reference>
<evidence type="ECO:0000313" key="9">
    <source>
        <dbReference type="EMBL" id="GGG68051.1"/>
    </source>
</evidence>
<evidence type="ECO:0000256" key="1">
    <source>
        <dbReference type="ARBA" id="ARBA00004196"/>
    </source>
</evidence>
<feature type="chain" id="PRO_5039388111" evidence="7">
    <location>
        <begin position="24"/>
        <end position="329"/>
    </location>
</feature>
<feature type="domain" description="Fe/B12 periplasmic-binding" evidence="8">
    <location>
        <begin position="74"/>
        <end position="329"/>
    </location>
</feature>
<protein>
    <submittedName>
        <fullName evidence="9">Ferrichrome ABC transporter substrate-binding protein</fullName>
    </submittedName>
</protein>
<accession>A0A917LZS5</accession>
<keyword evidence="10" id="KW-1185">Reference proteome</keyword>